<organism evidence="3 4">
    <name type="scientific">Marinicella litoralis</name>
    <dbReference type="NCBI Taxonomy" id="644220"/>
    <lineage>
        <taxon>Bacteria</taxon>
        <taxon>Pseudomonadati</taxon>
        <taxon>Pseudomonadota</taxon>
        <taxon>Gammaproteobacteria</taxon>
        <taxon>Lysobacterales</taxon>
        <taxon>Marinicellaceae</taxon>
        <taxon>Marinicella</taxon>
    </lineage>
</organism>
<dbReference type="InterPro" id="IPR001296">
    <property type="entry name" value="Glyco_trans_1"/>
</dbReference>
<dbReference type="PANTHER" id="PTHR45918:SF1">
    <property type="entry name" value="ALPHA-1,3_1,6-MANNOSYLTRANSFERASE ALG2"/>
    <property type="match status" value="1"/>
</dbReference>
<sequence>MHQLVVHFFVFLLILQAMPKQTQIIHDMFQIKGGGERLVIAMCQGLDTDLLTAHIGPNTFDLSQINGDVINLDALSRIHGIKTWRLAKAFKNLKTEQNCYEQIIYSGVASPLAVHHFPTAKNIFYCHTPPRFVYDKKSYYADGFNPLKRMAFNLLVNWFKPQYEKAIKQMDVVLTNSHYVQARIKSTTGLDAAVIHPPCDTHRFKWIAQGDYYLSMARHDDLKRIDSIIKAFLKMPDKKLIIASGGGQTDALKRIAGNAKNISFTGWLNEAKMMSLLGNCLATIYVPLDEDFGMTPVESMSAGKPVICSNHGGLLETVIDGVTGYFVSSENLVNDIIQKVNLLSNNHQASLMRSACEERAGSFDTQLFLKKLKEFL</sequence>
<dbReference type="Gene3D" id="3.40.50.2000">
    <property type="entry name" value="Glycogen Phosphorylase B"/>
    <property type="match status" value="1"/>
</dbReference>
<keyword evidence="4" id="KW-1185">Reference proteome</keyword>
<keyword evidence="1 3" id="KW-0808">Transferase</keyword>
<evidence type="ECO:0000259" key="2">
    <source>
        <dbReference type="Pfam" id="PF00534"/>
    </source>
</evidence>
<dbReference type="AlphaFoldDB" id="A0A4R6XVT0"/>
<dbReference type="Pfam" id="PF00534">
    <property type="entry name" value="Glycos_transf_1"/>
    <property type="match status" value="1"/>
</dbReference>
<proteinExistence type="predicted"/>
<dbReference type="Proteomes" id="UP000295724">
    <property type="component" value="Unassembled WGS sequence"/>
</dbReference>
<comment type="caution">
    <text evidence="3">The sequence shown here is derived from an EMBL/GenBank/DDBJ whole genome shotgun (WGS) entry which is preliminary data.</text>
</comment>
<protein>
    <submittedName>
        <fullName evidence="3">Glycosyltransferase involved in cell wall biosynthesis</fullName>
    </submittedName>
</protein>
<dbReference type="SUPFAM" id="SSF53756">
    <property type="entry name" value="UDP-Glycosyltransferase/glycogen phosphorylase"/>
    <property type="match status" value="1"/>
</dbReference>
<feature type="domain" description="Glycosyl transferase family 1" evidence="2">
    <location>
        <begin position="211"/>
        <end position="354"/>
    </location>
</feature>
<evidence type="ECO:0000313" key="4">
    <source>
        <dbReference type="Proteomes" id="UP000295724"/>
    </source>
</evidence>
<dbReference type="InterPro" id="IPR027054">
    <property type="entry name" value="ALG2"/>
</dbReference>
<dbReference type="GO" id="GO:0012505">
    <property type="term" value="C:endomembrane system"/>
    <property type="evidence" value="ECO:0007669"/>
    <property type="project" value="TreeGrafter"/>
</dbReference>
<name>A0A4R6XVT0_9GAMM</name>
<reference evidence="3 4" key="1">
    <citation type="submission" date="2019-03" db="EMBL/GenBank/DDBJ databases">
        <title>Genomic Encyclopedia of Type Strains, Phase IV (KMG-IV): sequencing the most valuable type-strain genomes for metagenomic binning, comparative biology and taxonomic classification.</title>
        <authorList>
            <person name="Goeker M."/>
        </authorList>
    </citation>
    <scope>NUCLEOTIDE SEQUENCE [LARGE SCALE GENOMIC DNA]</scope>
    <source>
        <strain evidence="3 4">DSM 25488</strain>
    </source>
</reference>
<dbReference type="PANTHER" id="PTHR45918">
    <property type="entry name" value="ALPHA-1,3/1,6-MANNOSYLTRANSFERASE ALG2"/>
    <property type="match status" value="1"/>
</dbReference>
<dbReference type="EMBL" id="SNZB01000002">
    <property type="protein sequence ID" value="TDR22669.1"/>
    <property type="molecule type" value="Genomic_DNA"/>
</dbReference>
<gene>
    <name evidence="3" type="ORF">C8D91_1161</name>
</gene>
<evidence type="ECO:0000313" key="3">
    <source>
        <dbReference type="EMBL" id="TDR22669.1"/>
    </source>
</evidence>
<evidence type="ECO:0000256" key="1">
    <source>
        <dbReference type="ARBA" id="ARBA00022679"/>
    </source>
</evidence>
<dbReference type="GO" id="GO:0004378">
    <property type="term" value="F:GDP-Man:Man(1)GlcNAc(2)-PP-Dol alpha-1,3-mannosyltransferase activity"/>
    <property type="evidence" value="ECO:0007669"/>
    <property type="project" value="InterPro"/>
</dbReference>
<accession>A0A4R6XVT0</accession>